<accession>A0ABD4T1P6</accession>
<keyword evidence="3" id="KW-1185">Reference proteome</keyword>
<comment type="caution">
    <text evidence="2">The sequence shown here is derived from an EMBL/GenBank/DDBJ whole genome shotgun (WGS) entry which is preliminary data.</text>
</comment>
<reference evidence="2 3" key="1">
    <citation type="journal article" date="2015" name="Genome Announc.">
        <title>Draft Genome Sequence of Filamentous Marine Cyanobacterium Lyngbya confervoides Strain BDU141951.</title>
        <authorList>
            <person name="Chandrababunaidu M.M."/>
            <person name="Sen D."/>
            <person name="Tripathy S."/>
        </authorList>
    </citation>
    <scope>NUCLEOTIDE SEQUENCE [LARGE SCALE GENOMIC DNA]</scope>
    <source>
        <strain evidence="2 3">BDU141951</strain>
    </source>
</reference>
<dbReference type="EMBL" id="JTHE03000043">
    <property type="protein sequence ID" value="MCM1982561.1"/>
    <property type="molecule type" value="Genomic_DNA"/>
</dbReference>
<dbReference type="RefSeq" id="WP_166281418.1">
    <property type="nucleotide sequence ID" value="NZ_JTHE03000043.1"/>
</dbReference>
<feature type="chain" id="PRO_5044764537" evidence="1">
    <location>
        <begin position="25"/>
        <end position="167"/>
    </location>
</feature>
<evidence type="ECO:0000256" key="1">
    <source>
        <dbReference type="SAM" id="SignalP"/>
    </source>
</evidence>
<dbReference type="AlphaFoldDB" id="A0ABD4T1P6"/>
<gene>
    <name evidence="2" type="ORF">QQ91_0006945</name>
</gene>
<proteinExistence type="predicted"/>
<sequence>MKFLLKILILGILGCLLMAAPVQATVHVYPESSTQVMVRSRRSVQDDQQQAWQAIVFKRLRSDQTAEMYLRLIAFPGAFDLTHPQALRLRDQQQEWILPDVTAQDPQLNPVSSEVGQYDLAPVMRSLDRPTRLNIEVAGSQGRRWLRVPQSVVREWWDIKQWTPPLP</sequence>
<dbReference type="Pfam" id="PF11320">
    <property type="entry name" value="DUF3122"/>
    <property type="match status" value="1"/>
</dbReference>
<feature type="signal peptide" evidence="1">
    <location>
        <begin position="1"/>
        <end position="24"/>
    </location>
</feature>
<dbReference type="Proteomes" id="UP000031561">
    <property type="component" value="Unassembled WGS sequence"/>
</dbReference>
<keyword evidence="1" id="KW-0732">Signal</keyword>
<protein>
    <submittedName>
        <fullName evidence="2">DUF3122 domain-containing protein</fullName>
    </submittedName>
</protein>
<evidence type="ECO:0000313" key="3">
    <source>
        <dbReference type="Proteomes" id="UP000031561"/>
    </source>
</evidence>
<dbReference type="InterPro" id="IPR021469">
    <property type="entry name" value="DUF3122"/>
</dbReference>
<evidence type="ECO:0000313" key="2">
    <source>
        <dbReference type="EMBL" id="MCM1982561.1"/>
    </source>
</evidence>
<organism evidence="2 3">
    <name type="scientific">Lyngbya confervoides BDU141951</name>
    <dbReference type="NCBI Taxonomy" id="1574623"/>
    <lineage>
        <taxon>Bacteria</taxon>
        <taxon>Bacillati</taxon>
        <taxon>Cyanobacteriota</taxon>
        <taxon>Cyanophyceae</taxon>
        <taxon>Oscillatoriophycideae</taxon>
        <taxon>Oscillatoriales</taxon>
        <taxon>Microcoleaceae</taxon>
        <taxon>Lyngbya</taxon>
    </lineage>
</organism>
<name>A0ABD4T1P6_9CYAN</name>